<dbReference type="HOGENOM" id="CLU_026974_8_0_5"/>
<name>D5RSB1_9PROT</name>
<comment type="caution">
    <text evidence="3">The sequence shown here is derived from an EMBL/GenBank/DDBJ whole genome shotgun (WGS) entry which is preliminary data.</text>
</comment>
<evidence type="ECO:0000313" key="4">
    <source>
        <dbReference type="Proteomes" id="UP000005324"/>
    </source>
</evidence>
<dbReference type="AlphaFoldDB" id="D5RSB1"/>
<evidence type="ECO:0000256" key="2">
    <source>
        <dbReference type="SAM" id="SignalP"/>
    </source>
</evidence>
<dbReference type="CDD" id="cd13589">
    <property type="entry name" value="PBP2_polyamine_RpCGA009"/>
    <property type="match status" value="1"/>
</dbReference>
<dbReference type="OrthoDB" id="9815444at2"/>
<dbReference type="InterPro" id="IPR006059">
    <property type="entry name" value="SBP"/>
</dbReference>
<proteinExistence type="predicted"/>
<sequence>MLRRQFGAVLALGATLLAGGAAAQQRDLTVVSWGGAYQDAQREIFFRPFQQQTNTRLLEETWDGGVGVLRAKIQSGANNWDVVQVESEELLLGCEEGLFERMDFSAIGGRDHFIPQAVSDCGVGNILYSFVLAYDRARMPDGPRNWADFFDTTRFPGKRALRRGPKVTLEIALLADGVPPGEVYRVLGTPAGVDRAFRRLDALKPNIVWWERGSQPAQLLASGEVAMTNAYNGRITAANQNDGRNFGIAWANNLFTLDSWVIMKGSPNRQRALDFIRFVSQPQLQAQLPPRIPYGPTARGAQDGLPAEVLANLPTTPANAEGALQISDQFWLDNLDRLNQRFNNWVSR</sequence>
<dbReference type="PANTHER" id="PTHR30222">
    <property type="entry name" value="SPERMIDINE/PUTRESCINE-BINDING PERIPLASMIC PROTEIN"/>
    <property type="match status" value="1"/>
</dbReference>
<dbReference type="Gene3D" id="3.40.190.10">
    <property type="entry name" value="Periplasmic binding protein-like II"/>
    <property type="match status" value="2"/>
</dbReference>
<protein>
    <submittedName>
        <fullName evidence="3">ABC transporter, solute-binding protein</fullName>
    </submittedName>
</protein>
<evidence type="ECO:0000256" key="1">
    <source>
        <dbReference type="ARBA" id="ARBA00022729"/>
    </source>
</evidence>
<dbReference type="RefSeq" id="WP_007003003.1">
    <property type="nucleotide sequence ID" value="NZ_GG770777.1"/>
</dbReference>
<accession>D5RSB1</accession>
<dbReference type="Proteomes" id="UP000005324">
    <property type="component" value="Unassembled WGS sequence"/>
</dbReference>
<keyword evidence="1 2" id="KW-0732">Signal</keyword>
<organism evidence="3 4">
    <name type="scientific">Pseudoroseomonas cervicalis ATCC 49957</name>
    <dbReference type="NCBI Taxonomy" id="525371"/>
    <lineage>
        <taxon>Bacteria</taxon>
        <taxon>Pseudomonadati</taxon>
        <taxon>Pseudomonadota</taxon>
        <taxon>Alphaproteobacteria</taxon>
        <taxon>Acetobacterales</taxon>
        <taxon>Roseomonadaceae</taxon>
        <taxon>Roseomonas</taxon>
    </lineage>
</organism>
<feature type="signal peptide" evidence="2">
    <location>
        <begin position="1"/>
        <end position="23"/>
    </location>
</feature>
<dbReference type="PANTHER" id="PTHR30222:SF2">
    <property type="entry name" value="ABC TRANSPORTER SUBSTRATE-BINDING PROTEIN"/>
    <property type="match status" value="1"/>
</dbReference>
<gene>
    <name evidence="3" type="ORF">HMPREF0731_3973</name>
</gene>
<feature type="chain" id="PRO_5003075679" evidence="2">
    <location>
        <begin position="24"/>
        <end position="348"/>
    </location>
</feature>
<dbReference type="SUPFAM" id="SSF53850">
    <property type="entry name" value="Periplasmic binding protein-like II"/>
    <property type="match status" value="1"/>
</dbReference>
<keyword evidence="4" id="KW-1185">Reference proteome</keyword>
<dbReference type="Pfam" id="PF13416">
    <property type="entry name" value="SBP_bac_8"/>
    <property type="match status" value="1"/>
</dbReference>
<reference evidence="3 4" key="1">
    <citation type="submission" date="2010-04" db="EMBL/GenBank/DDBJ databases">
        <authorList>
            <person name="Qin X."/>
            <person name="Bachman B."/>
            <person name="Battles P."/>
            <person name="Bell A."/>
            <person name="Bess C."/>
            <person name="Bickham C."/>
            <person name="Chaboub L."/>
            <person name="Chen D."/>
            <person name="Coyle M."/>
            <person name="Deiros D.R."/>
            <person name="Dinh H."/>
            <person name="Forbes L."/>
            <person name="Fowler G."/>
            <person name="Francisco L."/>
            <person name="Fu Q."/>
            <person name="Gubbala S."/>
            <person name="Hale W."/>
            <person name="Han Y."/>
            <person name="Hemphill L."/>
            <person name="Highlander S.K."/>
            <person name="Hirani K."/>
            <person name="Hogues M."/>
            <person name="Jackson L."/>
            <person name="Jakkamsetti A."/>
            <person name="Javaid M."/>
            <person name="Jiang H."/>
            <person name="Korchina V."/>
            <person name="Kovar C."/>
            <person name="Lara F."/>
            <person name="Lee S."/>
            <person name="Mata R."/>
            <person name="Mathew T."/>
            <person name="Moen C."/>
            <person name="Morales K."/>
            <person name="Munidasa M."/>
            <person name="Nazareth L."/>
            <person name="Ngo R."/>
            <person name="Nguyen L."/>
            <person name="Okwuonu G."/>
            <person name="Ongeri F."/>
            <person name="Patil S."/>
            <person name="Petrosino J."/>
            <person name="Pham C."/>
            <person name="Pham P."/>
            <person name="Pu L.-L."/>
            <person name="Puazo M."/>
            <person name="Raj R."/>
            <person name="Reid J."/>
            <person name="Rouhana J."/>
            <person name="Saada N."/>
            <person name="Shang Y."/>
            <person name="Simmons D."/>
            <person name="Thornton R."/>
            <person name="Warren J."/>
            <person name="Weissenberger G."/>
            <person name="Zhang J."/>
            <person name="Zhang L."/>
            <person name="Zhou C."/>
            <person name="Zhu D."/>
            <person name="Muzny D."/>
            <person name="Worley K."/>
            <person name="Gibbs R."/>
        </authorList>
    </citation>
    <scope>NUCLEOTIDE SEQUENCE [LARGE SCALE GENOMIC DNA]</scope>
    <source>
        <strain evidence="3 4">ATCC 49957</strain>
    </source>
</reference>
<dbReference type="EMBL" id="ADVL01000734">
    <property type="protein sequence ID" value="EFH09814.1"/>
    <property type="molecule type" value="Genomic_DNA"/>
</dbReference>
<evidence type="ECO:0000313" key="3">
    <source>
        <dbReference type="EMBL" id="EFH09814.1"/>
    </source>
</evidence>